<protein>
    <submittedName>
        <fullName evidence="1">Uncharacterized protein</fullName>
    </submittedName>
</protein>
<gene>
    <name evidence="1" type="ORF">AMECASPLE_018613</name>
</gene>
<sequence>MILEHGIHRLSHSHELRSQGWVSCDCVLSSRWKNVFLSESLLPGATHIDLLGRWSLCVRESGSLAKIRNT</sequence>
<dbReference type="EMBL" id="JAHRIP010001457">
    <property type="protein sequence ID" value="MEQ2280327.1"/>
    <property type="molecule type" value="Genomic_DNA"/>
</dbReference>
<organism evidence="1 2">
    <name type="scientific">Ameca splendens</name>
    <dbReference type="NCBI Taxonomy" id="208324"/>
    <lineage>
        <taxon>Eukaryota</taxon>
        <taxon>Metazoa</taxon>
        <taxon>Chordata</taxon>
        <taxon>Craniata</taxon>
        <taxon>Vertebrata</taxon>
        <taxon>Euteleostomi</taxon>
        <taxon>Actinopterygii</taxon>
        <taxon>Neopterygii</taxon>
        <taxon>Teleostei</taxon>
        <taxon>Neoteleostei</taxon>
        <taxon>Acanthomorphata</taxon>
        <taxon>Ovalentaria</taxon>
        <taxon>Atherinomorphae</taxon>
        <taxon>Cyprinodontiformes</taxon>
        <taxon>Goodeidae</taxon>
        <taxon>Ameca</taxon>
    </lineage>
</organism>
<name>A0ABV0XFV8_9TELE</name>
<accession>A0ABV0XFV8</accession>
<proteinExistence type="predicted"/>
<reference evidence="1 2" key="1">
    <citation type="submission" date="2021-06" db="EMBL/GenBank/DDBJ databases">
        <authorList>
            <person name="Palmer J.M."/>
        </authorList>
    </citation>
    <scope>NUCLEOTIDE SEQUENCE [LARGE SCALE GENOMIC DNA]</scope>
    <source>
        <strain evidence="1 2">AS_MEX2019</strain>
        <tissue evidence="1">Muscle</tissue>
    </source>
</reference>
<comment type="caution">
    <text evidence="1">The sequence shown here is derived from an EMBL/GenBank/DDBJ whole genome shotgun (WGS) entry which is preliminary data.</text>
</comment>
<dbReference type="Proteomes" id="UP001469553">
    <property type="component" value="Unassembled WGS sequence"/>
</dbReference>
<evidence type="ECO:0000313" key="2">
    <source>
        <dbReference type="Proteomes" id="UP001469553"/>
    </source>
</evidence>
<keyword evidence="2" id="KW-1185">Reference proteome</keyword>
<evidence type="ECO:0000313" key="1">
    <source>
        <dbReference type="EMBL" id="MEQ2280327.1"/>
    </source>
</evidence>